<dbReference type="Proteomes" id="UP000295680">
    <property type="component" value="Unassembled WGS sequence"/>
</dbReference>
<reference evidence="1 2" key="1">
    <citation type="submission" date="2019-03" db="EMBL/GenBank/DDBJ databases">
        <title>Genomic Encyclopedia of Type Strains, Phase IV (KMG-IV): sequencing the most valuable type-strain genomes for metagenomic binning, comparative biology and taxonomic classification.</title>
        <authorList>
            <person name="Goeker M."/>
        </authorList>
    </citation>
    <scope>NUCLEOTIDE SEQUENCE [LARGE SCALE GENOMIC DNA]</scope>
    <source>
        <strain evidence="1 2">DSM 45934</strain>
    </source>
</reference>
<gene>
    <name evidence="1" type="ORF">EV192_108259</name>
</gene>
<comment type="caution">
    <text evidence="1">The sequence shown here is derived from an EMBL/GenBank/DDBJ whole genome shotgun (WGS) entry which is preliminary data.</text>
</comment>
<dbReference type="AlphaFoldDB" id="A0A4R2J7B3"/>
<organism evidence="1 2">
    <name type="scientific">Actinocrispum wychmicini</name>
    <dbReference type="NCBI Taxonomy" id="1213861"/>
    <lineage>
        <taxon>Bacteria</taxon>
        <taxon>Bacillati</taxon>
        <taxon>Actinomycetota</taxon>
        <taxon>Actinomycetes</taxon>
        <taxon>Pseudonocardiales</taxon>
        <taxon>Pseudonocardiaceae</taxon>
        <taxon>Actinocrispum</taxon>
    </lineage>
</organism>
<protein>
    <submittedName>
        <fullName evidence="1">Uncharacterized protein</fullName>
    </submittedName>
</protein>
<evidence type="ECO:0000313" key="1">
    <source>
        <dbReference type="EMBL" id="TCO54971.1"/>
    </source>
</evidence>
<name>A0A4R2J7B3_9PSEU</name>
<keyword evidence="2" id="KW-1185">Reference proteome</keyword>
<proteinExistence type="predicted"/>
<dbReference type="EMBL" id="SLWS01000008">
    <property type="protein sequence ID" value="TCO54971.1"/>
    <property type="molecule type" value="Genomic_DNA"/>
</dbReference>
<sequence>MVSQIETAIRGRMACHGVMAEETYNPWTIVNVVFQHLADQGLHPVLGETGHPGEPAAQLLRALGIQPRAEGDIRMAQDIHDHLARMRASMEGVR</sequence>
<accession>A0A4R2J7B3</accession>
<evidence type="ECO:0000313" key="2">
    <source>
        <dbReference type="Proteomes" id="UP000295680"/>
    </source>
</evidence>